<dbReference type="Proteomes" id="UP000887581">
    <property type="component" value="Unplaced"/>
</dbReference>
<feature type="domain" description="Ground-like" evidence="2">
    <location>
        <begin position="96"/>
        <end position="166"/>
    </location>
</feature>
<keyword evidence="3" id="KW-1185">Reference proteome</keyword>
<accession>A0A915PRA9</accession>
<evidence type="ECO:0000313" key="4">
    <source>
        <dbReference type="WBParaSite" id="sdigi.contig36.g2478.t1"/>
    </source>
</evidence>
<sequence length="171" mass="19275">MEHSKRIVFIICSVCFTGFHQVTLPLIYTSSTPVQNAQRSIKLVPTNKTQHNSPRRLPHSSKLNYFPRLKMRCSYLAVKKTKPKGAVRPSVPSLNDSKCNDPTMREVIIQNIDPSPSVAKRQIQLAVHDKFGGVIDAICSSSSFSYLINTDMYCEIRKSNTTCLVFRQASQ</sequence>
<dbReference type="Pfam" id="PF04155">
    <property type="entry name" value="Ground-like"/>
    <property type="match status" value="1"/>
</dbReference>
<reference evidence="4" key="1">
    <citation type="submission" date="2022-11" db="UniProtKB">
        <authorList>
            <consortium name="WormBaseParasite"/>
        </authorList>
    </citation>
    <scope>IDENTIFICATION</scope>
</reference>
<keyword evidence="1" id="KW-1133">Transmembrane helix</keyword>
<dbReference type="AlphaFoldDB" id="A0A915PRA9"/>
<evidence type="ECO:0000259" key="2">
    <source>
        <dbReference type="Pfam" id="PF04155"/>
    </source>
</evidence>
<keyword evidence="1" id="KW-0812">Transmembrane</keyword>
<dbReference type="InterPro" id="IPR007284">
    <property type="entry name" value="Ground-like_dom"/>
</dbReference>
<proteinExistence type="predicted"/>
<keyword evidence="1" id="KW-0472">Membrane</keyword>
<protein>
    <submittedName>
        <fullName evidence="4">Ground-like domain-containing protein</fullName>
    </submittedName>
</protein>
<name>A0A915PRA9_9BILA</name>
<dbReference type="WBParaSite" id="sdigi.contig36.g2478.t1">
    <property type="protein sequence ID" value="sdigi.contig36.g2478.t1"/>
    <property type="gene ID" value="sdigi.contig36.g2478"/>
</dbReference>
<evidence type="ECO:0000313" key="3">
    <source>
        <dbReference type="Proteomes" id="UP000887581"/>
    </source>
</evidence>
<evidence type="ECO:0000256" key="1">
    <source>
        <dbReference type="SAM" id="Phobius"/>
    </source>
</evidence>
<organism evidence="3 4">
    <name type="scientific">Setaria digitata</name>
    <dbReference type="NCBI Taxonomy" id="48799"/>
    <lineage>
        <taxon>Eukaryota</taxon>
        <taxon>Metazoa</taxon>
        <taxon>Ecdysozoa</taxon>
        <taxon>Nematoda</taxon>
        <taxon>Chromadorea</taxon>
        <taxon>Rhabditida</taxon>
        <taxon>Spirurina</taxon>
        <taxon>Spiruromorpha</taxon>
        <taxon>Filarioidea</taxon>
        <taxon>Setariidae</taxon>
        <taxon>Setaria</taxon>
    </lineage>
</organism>
<feature type="transmembrane region" description="Helical" evidence="1">
    <location>
        <begin position="7"/>
        <end position="28"/>
    </location>
</feature>